<organism evidence="9 10">
    <name type="scientific">Myriangium duriaei CBS 260.36</name>
    <dbReference type="NCBI Taxonomy" id="1168546"/>
    <lineage>
        <taxon>Eukaryota</taxon>
        <taxon>Fungi</taxon>
        <taxon>Dikarya</taxon>
        <taxon>Ascomycota</taxon>
        <taxon>Pezizomycotina</taxon>
        <taxon>Dothideomycetes</taxon>
        <taxon>Dothideomycetidae</taxon>
        <taxon>Myriangiales</taxon>
        <taxon>Myriangiaceae</taxon>
        <taxon>Myriangium</taxon>
    </lineage>
</organism>
<proteinExistence type="predicted"/>
<keyword evidence="5 7" id="KW-1133">Transmembrane helix</keyword>
<feature type="transmembrane region" description="Helical" evidence="7">
    <location>
        <begin position="304"/>
        <end position="331"/>
    </location>
</feature>
<dbReference type="GO" id="GO:0015171">
    <property type="term" value="F:amino acid transmembrane transporter activity"/>
    <property type="evidence" value="ECO:0007669"/>
    <property type="project" value="TreeGrafter"/>
</dbReference>
<keyword evidence="6 7" id="KW-0472">Membrane</keyword>
<feature type="transmembrane region" description="Helical" evidence="7">
    <location>
        <begin position="439"/>
        <end position="460"/>
    </location>
</feature>
<dbReference type="PROSITE" id="PS00218">
    <property type="entry name" value="AMINO_ACID_PERMEASE_1"/>
    <property type="match status" value="1"/>
</dbReference>
<evidence type="ECO:0000259" key="8">
    <source>
        <dbReference type="Pfam" id="PF00324"/>
    </source>
</evidence>
<protein>
    <submittedName>
        <fullName evidence="9">Amino acid permease</fullName>
    </submittedName>
</protein>
<sequence>MFDHKKEATASDAVAVHNATGNHVQLQRRLQSRHLQMIAIGGTIGTGLFIGSGSALATAGPAGALIAFAFIGTLVYSVMVALGEMATFIPVSGAFTAYAARFVDPSLGFAMGWIYWFSWAITYALELTASGLIIQWWAPNLNIGIFIGVFWIIITALNFLPVSFYGEVEFYFAMIKVLTVIGFMIFAICIDAGAGQQGYLGFHNWKTPGAFAPYLASNPATGKFVAIWSVMVTAGFSYQGTELVGIAAGETSNPRKNVPSAIKKTFYRIVFFFVLTIFFIGLLIPYTDDRLATAGTNASASPFVIAADIAGVKVLPSIINAVLLCVVLSAANSNVYSGSRILVGLAESHCAPRFLLKTTSGGVPYVAVAVTAAFGLLGFMNESNSGGTVFNWLINITSVAGFIAWTCIGISHIAFMRALKAQNISRDSLPYKAMWQPFFSWYGVIFNILIILTQGFKAFVPWNTTNFFVAYVSVIIFVVLYVGHKAVFRQPFVKPVEADLDSGRKEVDELWYEEVKPTTLWGKFWAWLG</sequence>
<keyword evidence="2" id="KW-0813">Transport</keyword>
<dbReference type="NCBIfam" id="TIGR00913">
    <property type="entry name" value="2A0310"/>
    <property type="match status" value="1"/>
</dbReference>
<feature type="transmembrane region" description="Helical" evidence="7">
    <location>
        <begin position="170"/>
        <end position="190"/>
    </location>
</feature>
<dbReference type="GO" id="GO:0016020">
    <property type="term" value="C:membrane"/>
    <property type="evidence" value="ECO:0007669"/>
    <property type="project" value="UniProtKB-SubCell"/>
</dbReference>
<dbReference type="AlphaFoldDB" id="A0A9P4J8Y9"/>
<feature type="transmembrane region" description="Helical" evidence="7">
    <location>
        <begin position="362"/>
        <end position="380"/>
    </location>
</feature>
<dbReference type="EMBL" id="ML996081">
    <property type="protein sequence ID" value="KAF2157026.1"/>
    <property type="molecule type" value="Genomic_DNA"/>
</dbReference>
<evidence type="ECO:0000313" key="10">
    <source>
        <dbReference type="Proteomes" id="UP000799439"/>
    </source>
</evidence>
<feature type="transmembrane region" description="Helical" evidence="7">
    <location>
        <begin position="62"/>
        <end position="81"/>
    </location>
</feature>
<keyword evidence="3 7" id="KW-0812">Transmembrane</keyword>
<dbReference type="InterPro" id="IPR004841">
    <property type="entry name" value="AA-permease/SLC12A_dom"/>
</dbReference>
<evidence type="ECO:0000313" key="9">
    <source>
        <dbReference type="EMBL" id="KAF2157026.1"/>
    </source>
</evidence>
<dbReference type="PANTHER" id="PTHR43341">
    <property type="entry name" value="AMINO ACID PERMEASE"/>
    <property type="match status" value="1"/>
</dbReference>
<feature type="transmembrane region" description="Helical" evidence="7">
    <location>
        <begin position="265"/>
        <end position="284"/>
    </location>
</feature>
<evidence type="ECO:0000256" key="2">
    <source>
        <dbReference type="ARBA" id="ARBA00022448"/>
    </source>
</evidence>
<dbReference type="Proteomes" id="UP000799439">
    <property type="component" value="Unassembled WGS sequence"/>
</dbReference>
<feature type="transmembrane region" description="Helical" evidence="7">
    <location>
        <begin position="113"/>
        <end position="134"/>
    </location>
</feature>
<evidence type="ECO:0000256" key="5">
    <source>
        <dbReference type="ARBA" id="ARBA00022989"/>
    </source>
</evidence>
<dbReference type="Gene3D" id="1.20.1740.10">
    <property type="entry name" value="Amino acid/polyamine transporter I"/>
    <property type="match status" value="1"/>
</dbReference>
<evidence type="ECO:0000256" key="6">
    <source>
        <dbReference type="ARBA" id="ARBA00023136"/>
    </source>
</evidence>
<reference evidence="9" key="1">
    <citation type="journal article" date="2020" name="Stud. Mycol.">
        <title>101 Dothideomycetes genomes: a test case for predicting lifestyles and emergence of pathogens.</title>
        <authorList>
            <person name="Haridas S."/>
            <person name="Albert R."/>
            <person name="Binder M."/>
            <person name="Bloem J."/>
            <person name="Labutti K."/>
            <person name="Salamov A."/>
            <person name="Andreopoulos B."/>
            <person name="Baker S."/>
            <person name="Barry K."/>
            <person name="Bills G."/>
            <person name="Bluhm B."/>
            <person name="Cannon C."/>
            <person name="Castanera R."/>
            <person name="Culley D."/>
            <person name="Daum C."/>
            <person name="Ezra D."/>
            <person name="Gonzalez J."/>
            <person name="Henrissat B."/>
            <person name="Kuo A."/>
            <person name="Liang C."/>
            <person name="Lipzen A."/>
            <person name="Lutzoni F."/>
            <person name="Magnuson J."/>
            <person name="Mondo S."/>
            <person name="Nolan M."/>
            <person name="Ohm R."/>
            <person name="Pangilinan J."/>
            <person name="Park H.-J."/>
            <person name="Ramirez L."/>
            <person name="Alfaro M."/>
            <person name="Sun H."/>
            <person name="Tritt A."/>
            <person name="Yoshinaga Y."/>
            <person name="Zwiers L.-H."/>
            <person name="Turgeon B."/>
            <person name="Goodwin S."/>
            <person name="Spatafora J."/>
            <person name="Crous P."/>
            <person name="Grigoriev I."/>
        </authorList>
    </citation>
    <scope>NUCLEOTIDE SEQUENCE</scope>
    <source>
        <strain evidence="9">CBS 260.36</strain>
    </source>
</reference>
<keyword evidence="4" id="KW-0029">Amino-acid transport</keyword>
<feature type="domain" description="Amino acid permease/ SLC12A" evidence="8">
    <location>
        <begin position="34"/>
        <end position="492"/>
    </location>
</feature>
<dbReference type="InterPro" id="IPR050524">
    <property type="entry name" value="APC_YAT"/>
</dbReference>
<evidence type="ECO:0000256" key="1">
    <source>
        <dbReference type="ARBA" id="ARBA00004141"/>
    </source>
</evidence>
<dbReference type="FunFam" id="1.20.1740.10:FF:000006">
    <property type="entry name" value="General amino acid permease"/>
    <property type="match status" value="1"/>
</dbReference>
<gene>
    <name evidence="9" type="ORF">K461DRAFT_325602</name>
</gene>
<feature type="transmembrane region" description="Helical" evidence="7">
    <location>
        <begin position="35"/>
        <end position="56"/>
    </location>
</feature>
<feature type="transmembrane region" description="Helical" evidence="7">
    <location>
        <begin position="141"/>
        <end position="164"/>
    </location>
</feature>
<dbReference type="PANTHER" id="PTHR43341:SF4">
    <property type="entry name" value="ARGININE PERMEASE CAN1-RELATED"/>
    <property type="match status" value="1"/>
</dbReference>
<dbReference type="InterPro" id="IPR004840">
    <property type="entry name" value="Amino_acid_permease_CS"/>
</dbReference>
<dbReference type="OrthoDB" id="3900342at2759"/>
<comment type="subcellular location">
    <subcellularLocation>
        <location evidence="1">Membrane</location>
        <topology evidence="1">Multi-pass membrane protein</topology>
    </subcellularLocation>
</comment>
<comment type="caution">
    <text evidence="9">The sequence shown here is derived from an EMBL/GenBank/DDBJ whole genome shotgun (WGS) entry which is preliminary data.</text>
</comment>
<dbReference type="PIRSF" id="PIRSF006060">
    <property type="entry name" value="AA_transporter"/>
    <property type="match status" value="1"/>
</dbReference>
<evidence type="ECO:0000256" key="4">
    <source>
        <dbReference type="ARBA" id="ARBA00022970"/>
    </source>
</evidence>
<dbReference type="InterPro" id="IPR004762">
    <property type="entry name" value="Amino_acid_permease_fungi"/>
</dbReference>
<name>A0A9P4J8Y9_9PEZI</name>
<feature type="transmembrane region" description="Helical" evidence="7">
    <location>
        <begin position="392"/>
        <end position="419"/>
    </location>
</feature>
<accession>A0A9P4J8Y9</accession>
<dbReference type="Pfam" id="PF00324">
    <property type="entry name" value="AA_permease"/>
    <property type="match status" value="1"/>
</dbReference>
<evidence type="ECO:0000256" key="3">
    <source>
        <dbReference type="ARBA" id="ARBA00022692"/>
    </source>
</evidence>
<keyword evidence="10" id="KW-1185">Reference proteome</keyword>
<evidence type="ECO:0000256" key="7">
    <source>
        <dbReference type="SAM" id="Phobius"/>
    </source>
</evidence>
<feature type="transmembrane region" description="Helical" evidence="7">
    <location>
        <begin position="466"/>
        <end position="484"/>
    </location>
</feature>